<name>A0A382WRS7_9ZZZZ</name>
<protein>
    <recommendedName>
        <fullName evidence="2">DUF2948 domain-containing protein</fullName>
    </recommendedName>
</protein>
<evidence type="ECO:0008006" key="2">
    <source>
        <dbReference type="Google" id="ProtNLM"/>
    </source>
</evidence>
<dbReference type="AlphaFoldDB" id="A0A382WRS7"/>
<gene>
    <name evidence="1" type="ORF">METZ01_LOCUS413959</name>
</gene>
<evidence type="ECO:0000313" key="1">
    <source>
        <dbReference type="EMBL" id="SVD61105.1"/>
    </source>
</evidence>
<dbReference type="InterPro" id="IPR021335">
    <property type="entry name" value="DUF2948"/>
</dbReference>
<organism evidence="1">
    <name type="scientific">marine metagenome</name>
    <dbReference type="NCBI Taxonomy" id="408172"/>
    <lineage>
        <taxon>unclassified sequences</taxon>
        <taxon>metagenomes</taxon>
        <taxon>ecological metagenomes</taxon>
    </lineage>
</organism>
<dbReference type="Pfam" id="PF11164">
    <property type="entry name" value="DUF2948"/>
    <property type="match status" value="1"/>
</dbReference>
<reference evidence="1" key="1">
    <citation type="submission" date="2018-05" db="EMBL/GenBank/DDBJ databases">
        <authorList>
            <person name="Lanie J.A."/>
            <person name="Ng W.-L."/>
            <person name="Kazmierczak K.M."/>
            <person name="Andrzejewski T.M."/>
            <person name="Davidsen T.M."/>
            <person name="Wayne K.J."/>
            <person name="Tettelin H."/>
            <person name="Glass J.I."/>
            <person name="Rusch D."/>
            <person name="Podicherti R."/>
            <person name="Tsui H.-C.T."/>
            <person name="Winkler M.E."/>
        </authorList>
    </citation>
    <scope>NUCLEOTIDE SEQUENCE</scope>
</reference>
<accession>A0A382WRS7</accession>
<sequence>MTTIPTKGLRLQAKDEEDFRVIAACLQDSVLRLGEMQYLRSDRRFVAVLDRFVWERSTKINKNSSMLYQVQSGLCFDGIASVYVQGINQECKEVILELLTIVFDLNTVTLVFSGSAAIRLEGEDIVCFLEDVGDPRPCDLSPRHPVRPVQ</sequence>
<proteinExistence type="predicted"/>
<dbReference type="EMBL" id="UINC01161741">
    <property type="protein sequence ID" value="SVD61105.1"/>
    <property type="molecule type" value="Genomic_DNA"/>
</dbReference>